<dbReference type="Pfam" id="PF01934">
    <property type="entry name" value="HepT-like"/>
    <property type="match status" value="1"/>
</dbReference>
<dbReference type="GO" id="GO:0000166">
    <property type="term" value="F:nucleotide binding"/>
    <property type="evidence" value="ECO:0007669"/>
    <property type="project" value="UniProtKB-KW"/>
</dbReference>
<evidence type="ECO:0000256" key="4">
    <source>
        <dbReference type="ARBA" id="ARBA00022741"/>
    </source>
</evidence>
<dbReference type="InterPro" id="IPR051813">
    <property type="entry name" value="HepT_RNase_toxin"/>
</dbReference>
<dbReference type="PANTHER" id="PTHR34139:SF1">
    <property type="entry name" value="RNASE MJ1380-RELATED"/>
    <property type="match status" value="1"/>
</dbReference>
<dbReference type="InterPro" id="IPR008201">
    <property type="entry name" value="HepT-like"/>
</dbReference>
<keyword evidence="3" id="KW-0540">Nuclease</keyword>
<protein>
    <submittedName>
        <fullName evidence="7">Protein containing DUF86</fullName>
    </submittedName>
</protein>
<evidence type="ECO:0000256" key="1">
    <source>
        <dbReference type="ARBA" id="ARBA00022553"/>
    </source>
</evidence>
<name>A0A0F3GQP2_9BACT</name>
<keyword evidence="2" id="KW-1277">Toxin-antitoxin system</keyword>
<dbReference type="Gene3D" id="1.20.120.580">
    <property type="entry name" value="bsu32300-like"/>
    <property type="match status" value="1"/>
</dbReference>
<keyword evidence="1" id="KW-0597">Phosphoprotein</keyword>
<evidence type="ECO:0000256" key="3">
    <source>
        <dbReference type="ARBA" id="ARBA00022722"/>
    </source>
</evidence>
<evidence type="ECO:0000313" key="8">
    <source>
        <dbReference type="Proteomes" id="UP000033423"/>
    </source>
</evidence>
<evidence type="ECO:0000256" key="2">
    <source>
        <dbReference type="ARBA" id="ARBA00022649"/>
    </source>
</evidence>
<dbReference type="InterPro" id="IPR037038">
    <property type="entry name" value="HepT-like_sf"/>
</dbReference>
<keyword evidence="4" id="KW-0547">Nucleotide-binding</keyword>
<accession>A0A0F3GQP2</accession>
<sequence>MGFIGFMQLEEYLCKLFAVRVDLVTKDALKPYIGKRILEEVVYVPEQECHAAIKNLMQPCVIKNQIQPGGTMTREYRDYINDIAESIDDAISFVECMTYPELQKDRNTINAVVRSLEIIGEASRHIPKSIKDKAPNIPWSEMTAMRNRIAHKYFGIDNKIVWDVVNEYLPNLKPEIAELIRQVMERVSES</sequence>
<dbReference type="PANTHER" id="PTHR34139">
    <property type="entry name" value="UPF0331 PROTEIN MJ0127"/>
    <property type="match status" value="1"/>
</dbReference>
<dbReference type="GO" id="GO:0016787">
    <property type="term" value="F:hydrolase activity"/>
    <property type="evidence" value="ECO:0007669"/>
    <property type="project" value="UniProtKB-KW"/>
</dbReference>
<dbReference type="AlphaFoldDB" id="A0A0F3GQP2"/>
<keyword evidence="8" id="KW-1185">Reference proteome</keyword>
<comment type="caution">
    <text evidence="7">The sequence shown here is derived from an EMBL/GenBank/DDBJ whole genome shotgun (WGS) entry which is preliminary data.</text>
</comment>
<gene>
    <name evidence="7" type="ORF">MBAV_004821</name>
</gene>
<comment type="similarity">
    <text evidence="6">Belongs to the HepT RNase toxin family.</text>
</comment>
<keyword evidence="5" id="KW-0378">Hydrolase</keyword>
<dbReference type="PATRIC" id="fig|29290.4.peg.6381"/>
<evidence type="ECO:0000256" key="5">
    <source>
        <dbReference type="ARBA" id="ARBA00022801"/>
    </source>
</evidence>
<dbReference type="EMBL" id="LACI01002095">
    <property type="protein sequence ID" value="KJU82988.1"/>
    <property type="molecule type" value="Genomic_DNA"/>
</dbReference>
<organism evidence="7 8">
    <name type="scientific">Candidatus Magnetobacterium bavaricum</name>
    <dbReference type="NCBI Taxonomy" id="29290"/>
    <lineage>
        <taxon>Bacteria</taxon>
        <taxon>Pseudomonadati</taxon>
        <taxon>Nitrospirota</taxon>
        <taxon>Thermodesulfovibrionia</taxon>
        <taxon>Thermodesulfovibrionales</taxon>
        <taxon>Candidatus Magnetobacteriaceae</taxon>
        <taxon>Candidatus Magnetobacterium</taxon>
    </lineage>
</organism>
<dbReference type="Proteomes" id="UP000033423">
    <property type="component" value="Unassembled WGS sequence"/>
</dbReference>
<dbReference type="GO" id="GO:0004540">
    <property type="term" value="F:RNA nuclease activity"/>
    <property type="evidence" value="ECO:0007669"/>
    <property type="project" value="InterPro"/>
</dbReference>
<dbReference type="GO" id="GO:0110001">
    <property type="term" value="C:toxin-antitoxin complex"/>
    <property type="evidence" value="ECO:0007669"/>
    <property type="project" value="InterPro"/>
</dbReference>
<reference evidence="7 8" key="1">
    <citation type="submission" date="2015-02" db="EMBL/GenBank/DDBJ databases">
        <title>Single-cell genomics of uncultivated deep-branching MTB reveals a conserved set of magnetosome genes.</title>
        <authorList>
            <person name="Kolinko S."/>
            <person name="Richter M."/>
            <person name="Glockner F.O."/>
            <person name="Brachmann A."/>
            <person name="Schuler D."/>
        </authorList>
    </citation>
    <scope>NUCLEOTIDE SEQUENCE [LARGE SCALE GENOMIC DNA]</scope>
    <source>
        <strain evidence="7">TM-1</strain>
    </source>
</reference>
<evidence type="ECO:0000256" key="6">
    <source>
        <dbReference type="ARBA" id="ARBA00024207"/>
    </source>
</evidence>
<evidence type="ECO:0000313" key="7">
    <source>
        <dbReference type="EMBL" id="KJU82988.1"/>
    </source>
</evidence>
<proteinExistence type="inferred from homology"/>